<dbReference type="InterPro" id="IPR011250">
    <property type="entry name" value="OMP/PagP_B-barrel"/>
</dbReference>
<dbReference type="EMBL" id="FNCZ01000012">
    <property type="protein sequence ID" value="SDI50211.1"/>
    <property type="molecule type" value="Genomic_DNA"/>
</dbReference>
<feature type="signal peptide" evidence="1">
    <location>
        <begin position="1"/>
        <end position="20"/>
    </location>
</feature>
<evidence type="ECO:0000313" key="4">
    <source>
        <dbReference type="Proteomes" id="UP000199492"/>
    </source>
</evidence>
<dbReference type="InterPro" id="IPR025665">
    <property type="entry name" value="Beta-barrel_OMP_2"/>
</dbReference>
<gene>
    <name evidence="3" type="ORF">SAMN04489796_11218</name>
</gene>
<sequence>MKKLFLCAAFAAFAFTNVNAQEVKFGAKAGLNLATIGGDFEDAESLTSFHIGGVAEIMISDKFSVQPELLYNSVGASTDYTESFEGVTVNAEGKIKLNYISLPIMAKYYVAEGFSVEAGPQIGFLMSANEEYEVSGGGFSESGDEDVKDNFKSIDFGFGIGAGYKMESGLNFALRYNLGLSNIAEDAGDDFSAQNNVFQVSVGYTF</sequence>
<dbReference type="RefSeq" id="WP_092470781.1">
    <property type="nucleotide sequence ID" value="NZ_FNCZ01000012.1"/>
</dbReference>
<reference evidence="4" key="1">
    <citation type="submission" date="2016-10" db="EMBL/GenBank/DDBJ databases">
        <authorList>
            <person name="Varghese N."/>
            <person name="Submissions S."/>
        </authorList>
    </citation>
    <scope>NUCLEOTIDE SEQUENCE [LARGE SCALE GENOMIC DNA]</scope>
    <source>
        <strain evidence="4">DSM 15363</strain>
    </source>
</reference>
<dbReference type="AlphaFoldDB" id="A0A1G8L3M7"/>
<dbReference type="Proteomes" id="UP000199492">
    <property type="component" value="Unassembled WGS sequence"/>
</dbReference>
<dbReference type="OrthoDB" id="947434at2"/>
<evidence type="ECO:0000259" key="2">
    <source>
        <dbReference type="Pfam" id="PF13568"/>
    </source>
</evidence>
<evidence type="ECO:0000256" key="1">
    <source>
        <dbReference type="SAM" id="SignalP"/>
    </source>
</evidence>
<dbReference type="SUPFAM" id="SSF56925">
    <property type="entry name" value="OMPA-like"/>
    <property type="match status" value="1"/>
</dbReference>
<protein>
    <submittedName>
        <fullName evidence="3">Outer membrane protein beta-barrel domain-containing protein</fullName>
    </submittedName>
</protein>
<feature type="chain" id="PRO_5011792965" evidence="1">
    <location>
        <begin position="21"/>
        <end position="206"/>
    </location>
</feature>
<accession>A0A1G8L3M7</accession>
<feature type="domain" description="Outer membrane protein beta-barrel" evidence="2">
    <location>
        <begin position="20"/>
        <end position="184"/>
    </location>
</feature>
<name>A0A1G8L3M7_9FLAO</name>
<dbReference type="STRING" id="262004.SAMN04489796_11218"/>
<organism evidence="3 4">
    <name type="scientific">Winogradskyella thalassocola</name>
    <dbReference type="NCBI Taxonomy" id="262004"/>
    <lineage>
        <taxon>Bacteria</taxon>
        <taxon>Pseudomonadati</taxon>
        <taxon>Bacteroidota</taxon>
        <taxon>Flavobacteriia</taxon>
        <taxon>Flavobacteriales</taxon>
        <taxon>Flavobacteriaceae</taxon>
        <taxon>Winogradskyella</taxon>
    </lineage>
</organism>
<proteinExistence type="predicted"/>
<keyword evidence="4" id="KW-1185">Reference proteome</keyword>
<dbReference type="Gene3D" id="2.40.160.60">
    <property type="entry name" value="Outer membrane protein transport protein (OMPP1/FadL/TodX)"/>
    <property type="match status" value="1"/>
</dbReference>
<evidence type="ECO:0000313" key="3">
    <source>
        <dbReference type="EMBL" id="SDI50211.1"/>
    </source>
</evidence>
<keyword evidence="1" id="KW-0732">Signal</keyword>
<dbReference type="Pfam" id="PF13568">
    <property type="entry name" value="OMP_b-brl_2"/>
    <property type="match status" value="1"/>
</dbReference>